<feature type="domain" description="ASCH" evidence="1">
    <location>
        <begin position="12"/>
        <end position="137"/>
    </location>
</feature>
<keyword evidence="3" id="KW-1185">Reference proteome</keyword>
<evidence type="ECO:0000313" key="3">
    <source>
        <dbReference type="Proteomes" id="UP000195913"/>
    </source>
</evidence>
<dbReference type="Proteomes" id="UP000195913">
    <property type="component" value="Unassembled WGS sequence"/>
</dbReference>
<dbReference type="InterPro" id="IPR009326">
    <property type="entry name" value="DUF984"/>
</dbReference>
<dbReference type="PIRSF" id="PIRSF021320">
    <property type="entry name" value="DUF984"/>
    <property type="match status" value="1"/>
</dbReference>
<proteinExistence type="predicted"/>
<evidence type="ECO:0000259" key="1">
    <source>
        <dbReference type="SMART" id="SM01022"/>
    </source>
</evidence>
<dbReference type="SUPFAM" id="SSF88697">
    <property type="entry name" value="PUA domain-like"/>
    <property type="match status" value="1"/>
</dbReference>
<evidence type="ECO:0000313" key="2">
    <source>
        <dbReference type="EMBL" id="SJM64690.1"/>
    </source>
</evidence>
<dbReference type="PANTHER" id="PTHR39203">
    <property type="entry name" value="CYTOPLASMIC PROTEIN-RELATED"/>
    <property type="match status" value="1"/>
</dbReference>
<gene>
    <name evidence="2" type="ORF">FM101_08715</name>
</gene>
<dbReference type="InterPro" id="IPR007374">
    <property type="entry name" value="ASCH_domain"/>
</dbReference>
<dbReference type="EMBL" id="FUHW01000032">
    <property type="protein sequence ID" value="SJM64690.1"/>
    <property type="molecule type" value="Genomic_DNA"/>
</dbReference>
<reference evidence="2 3" key="1">
    <citation type="submission" date="2017-02" db="EMBL/GenBank/DDBJ databases">
        <authorList>
            <person name="Peterson S.W."/>
        </authorList>
    </citation>
    <scope>NUCLEOTIDE SEQUENCE [LARGE SCALE GENOMIC DNA]</scope>
    <source>
        <strain evidence="2 3">B Ar 00.02</strain>
    </source>
</reference>
<accession>A0A1R4G8X9</accession>
<protein>
    <recommendedName>
        <fullName evidence="1">ASCH domain-containing protein</fullName>
    </recommendedName>
</protein>
<name>A0A1R4G8X9_9MICC</name>
<dbReference type="Gene3D" id="3.10.400.10">
    <property type="entry name" value="Sulfate adenylyltransferase"/>
    <property type="match status" value="1"/>
</dbReference>
<organism evidence="2 3">
    <name type="scientific">Arthrobacter rhombi</name>
    <dbReference type="NCBI Taxonomy" id="71253"/>
    <lineage>
        <taxon>Bacteria</taxon>
        <taxon>Bacillati</taxon>
        <taxon>Actinomycetota</taxon>
        <taxon>Actinomycetes</taxon>
        <taxon>Micrococcales</taxon>
        <taxon>Micrococcaceae</taxon>
        <taxon>Arthrobacter</taxon>
    </lineage>
</organism>
<dbReference type="Pfam" id="PF04266">
    <property type="entry name" value="ASCH"/>
    <property type="match status" value="1"/>
</dbReference>
<dbReference type="AlphaFoldDB" id="A0A1R4G8X9"/>
<dbReference type="InterPro" id="IPR015947">
    <property type="entry name" value="PUA-like_sf"/>
</dbReference>
<dbReference type="PANTHER" id="PTHR39203:SF1">
    <property type="entry name" value="CYTOPLASMIC PROTEIN"/>
    <property type="match status" value="1"/>
</dbReference>
<sequence>MEMNDKLPIIEFAFPGPLRDSLIAAIETGAKTSTSTLLRQYEVGNEALPAVGDTGCVVGSDGERLFALQTTGVDVVRLADVPLDHALAEGEGDTSVAQWRAGHMDFWTSAEIRAELGAEFEPDDDTLVVLERFAVVP</sequence>
<dbReference type="SMART" id="SM01022">
    <property type="entry name" value="ASCH"/>
    <property type="match status" value="1"/>
</dbReference>